<dbReference type="InterPro" id="IPR015655">
    <property type="entry name" value="PP2C"/>
</dbReference>
<dbReference type="AlphaFoldDB" id="A0A5J5HSQ8"/>
<dbReference type="InterPro" id="IPR001932">
    <property type="entry name" value="PPM-type_phosphatase-like_dom"/>
</dbReference>
<dbReference type="InterPro" id="IPR036457">
    <property type="entry name" value="PPM-type-like_dom_sf"/>
</dbReference>
<dbReference type="PANTHER" id="PTHR47992">
    <property type="entry name" value="PROTEIN PHOSPHATASE"/>
    <property type="match status" value="1"/>
</dbReference>
<dbReference type="Pfam" id="PF13672">
    <property type="entry name" value="PP2C_2"/>
    <property type="match status" value="1"/>
</dbReference>
<dbReference type="Proteomes" id="UP000326671">
    <property type="component" value="Unassembled WGS sequence"/>
</dbReference>
<evidence type="ECO:0000313" key="2">
    <source>
        <dbReference type="EMBL" id="KAA9023916.1"/>
    </source>
</evidence>
<sequence>MYEIYGLTDVGCVREHNEDGFLIQKARKNQGELHLENVEGTWIAAVADGMGGQAAGEVASELALKHLEKLELPISSEELMSYLNQINDEILAYGSKNKEAKGLGTTLTGMICNDHQLTLFHIGDSRLYRFRDGFLKQISQDHSLVEALFQQGEISREEKSRHPKRHILLRSLGTTTNGVKADVESVRGRFESGDLFLLCSDGLNDSLTDEEIERVLGQDQSLENTAHALIQSAKQAGGEDNITVVMVRRHP</sequence>
<comment type="caution">
    <text evidence="2">The sequence shown here is derived from an EMBL/GenBank/DDBJ whole genome shotgun (WGS) entry which is preliminary data.</text>
</comment>
<keyword evidence="3" id="KW-1185">Reference proteome</keyword>
<dbReference type="RefSeq" id="WP_150440316.1">
    <property type="nucleotide sequence ID" value="NZ_VYKL01000018.1"/>
</dbReference>
<dbReference type="SMART" id="SM00331">
    <property type="entry name" value="PP2C_SIG"/>
    <property type="match status" value="1"/>
</dbReference>
<gene>
    <name evidence="2" type="ORF">F4V44_12325</name>
</gene>
<dbReference type="OrthoDB" id="9801841at2"/>
<reference evidence="2 3" key="1">
    <citation type="submission" date="2019-09" db="EMBL/GenBank/DDBJ databases">
        <title>Whole genome sequences of isolates from the Mars Exploration Rovers.</title>
        <authorList>
            <person name="Seuylemezian A."/>
            <person name="Vaishampayan P."/>
        </authorList>
    </citation>
    <scope>NUCLEOTIDE SEQUENCE [LARGE SCALE GENOMIC DNA]</scope>
    <source>
        <strain evidence="2 3">MER_TA_151</strain>
    </source>
</reference>
<dbReference type="PROSITE" id="PS51746">
    <property type="entry name" value="PPM_2"/>
    <property type="match status" value="1"/>
</dbReference>
<proteinExistence type="predicted"/>
<feature type="domain" description="PPM-type phosphatase" evidence="1">
    <location>
        <begin position="4"/>
        <end position="249"/>
    </location>
</feature>
<organism evidence="2 3">
    <name type="scientific">Niallia endozanthoxylica</name>
    <dbReference type="NCBI Taxonomy" id="2036016"/>
    <lineage>
        <taxon>Bacteria</taxon>
        <taxon>Bacillati</taxon>
        <taxon>Bacillota</taxon>
        <taxon>Bacilli</taxon>
        <taxon>Bacillales</taxon>
        <taxon>Bacillaceae</taxon>
        <taxon>Niallia</taxon>
    </lineage>
</organism>
<dbReference type="CDD" id="cd00143">
    <property type="entry name" value="PP2Cc"/>
    <property type="match status" value="1"/>
</dbReference>
<dbReference type="NCBIfam" id="NF033484">
    <property type="entry name" value="Stp1_PP2C_phos"/>
    <property type="match status" value="1"/>
</dbReference>
<dbReference type="SUPFAM" id="SSF81606">
    <property type="entry name" value="PP2C-like"/>
    <property type="match status" value="1"/>
</dbReference>
<protein>
    <submittedName>
        <fullName evidence="2">Stp1/IreP family PP2C-type Ser/Thr phosphatase</fullName>
    </submittedName>
</protein>
<dbReference type="Gene3D" id="3.60.40.10">
    <property type="entry name" value="PPM-type phosphatase domain"/>
    <property type="match status" value="1"/>
</dbReference>
<name>A0A5J5HSQ8_9BACI</name>
<accession>A0A5J5HSQ8</accession>
<evidence type="ECO:0000313" key="3">
    <source>
        <dbReference type="Proteomes" id="UP000326671"/>
    </source>
</evidence>
<dbReference type="GO" id="GO:0004722">
    <property type="term" value="F:protein serine/threonine phosphatase activity"/>
    <property type="evidence" value="ECO:0007669"/>
    <property type="project" value="InterPro"/>
</dbReference>
<evidence type="ECO:0000259" key="1">
    <source>
        <dbReference type="PROSITE" id="PS51746"/>
    </source>
</evidence>
<dbReference type="SMART" id="SM00332">
    <property type="entry name" value="PP2Cc"/>
    <property type="match status" value="1"/>
</dbReference>
<dbReference type="EMBL" id="VYKL01000018">
    <property type="protein sequence ID" value="KAA9023916.1"/>
    <property type="molecule type" value="Genomic_DNA"/>
</dbReference>